<gene>
    <name evidence="1" type="ORF">AACT_0822</name>
</gene>
<dbReference type="RefSeq" id="WP_172125226.1">
    <property type="nucleotide sequence ID" value="NZ_CP042652.1"/>
</dbReference>
<organism evidence="1 2">
    <name type="scientific">Arcobacter acticola</name>
    <dbReference type="NCBI Taxonomy" id="1849015"/>
    <lineage>
        <taxon>Bacteria</taxon>
        <taxon>Pseudomonadati</taxon>
        <taxon>Campylobacterota</taxon>
        <taxon>Epsilonproteobacteria</taxon>
        <taxon>Campylobacterales</taxon>
        <taxon>Arcobacteraceae</taxon>
        <taxon>Arcobacter</taxon>
    </lineage>
</organism>
<reference evidence="1 2" key="1">
    <citation type="submission" date="2019-08" db="EMBL/GenBank/DDBJ databases">
        <title>Complete genome sequence of Arcobacter acticola.</title>
        <authorList>
            <person name="Miller W."/>
        </authorList>
    </citation>
    <scope>NUCLEOTIDE SEQUENCE [LARGE SCALE GENOMIC DNA]</scope>
    <source>
        <strain evidence="1 2">KCTC 52212</strain>
    </source>
</reference>
<protein>
    <submittedName>
        <fullName evidence="1">Uncharacterized protein</fullName>
    </submittedName>
</protein>
<dbReference type="KEGG" id="paco:AACT_0822"/>
<keyword evidence="2" id="KW-1185">Reference proteome</keyword>
<evidence type="ECO:0000313" key="1">
    <source>
        <dbReference type="EMBL" id="QKE28016.1"/>
    </source>
</evidence>
<dbReference type="AlphaFoldDB" id="A0A6M8EF76"/>
<name>A0A6M8EF76_9BACT</name>
<dbReference type="EMBL" id="CP042652">
    <property type="protein sequence ID" value="QKE28016.1"/>
    <property type="molecule type" value="Genomic_DNA"/>
</dbReference>
<evidence type="ECO:0000313" key="2">
    <source>
        <dbReference type="Proteomes" id="UP000503483"/>
    </source>
</evidence>
<accession>A0A6M8EF76</accession>
<dbReference type="Proteomes" id="UP000503483">
    <property type="component" value="Chromosome"/>
</dbReference>
<sequence>MKSFFTKLFKIFTFQKKDTNKNVTGIKFDYSEDDLSVYFEVADKKLAEEILLDISYIKNMKNLKHGFVLDICAQQIPEIVSSLLAVNIPIYAVIPQKNNL</sequence>
<proteinExistence type="predicted"/>